<dbReference type="Proteomes" id="UP000554144">
    <property type="component" value="Unassembled WGS sequence"/>
</dbReference>
<dbReference type="FunFam" id="3.30.413.10:FF:000004">
    <property type="entry name" value="Sulfite reductase [NADPH] hemoprotein beta-component"/>
    <property type="match status" value="1"/>
</dbReference>
<dbReference type="Gene3D" id="3.30.413.10">
    <property type="entry name" value="Sulfite Reductase Hemoprotein, domain 1"/>
    <property type="match status" value="2"/>
</dbReference>
<evidence type="ECO:0000259" key="17">
    <source>
        <dbReference type="Pfam" id="PF03460"/>
    </source>
</evidence>
<dbReference type="GO" id="GO:0020037">
    <property type="term" value="F:heme binding"/>
    <property type="evidence" value="ECO:0007669"/>
    <property type="project" value="InterPro"/>
</dbReference>
<proteinExistence type="inferred from homology"/>
<dbReference type="InterPro" id="IPR005117">
    <property type="entry name" value="NiRdtase/SiRdtase_haem-b_fer"/>
</dbReference>
<evidence type="ECO:0000256" key="14">
    <source>
        <dbReference type="ARBA" id="ARBA00062253"/>
    </source>
</evidence>
<comment type="subunit">
    <text evidence="14 15">Alpha(8)-beta(8). The alpha component is a flavoprotein, the beta component is a hemoprotein.</text>
</comment>
<dbReference type="EMBL" id="JACCEV010000003">
    <property type="protein sequence ID" value="NYT86426.1"/>
    <property type="molecule type" value="Genomic_DNA"/>
</dbReference>
<evidence type="ECO:0000256" key="12">
    <source>
        <dbReference type="ARBA" id="ARBA00052219"/>
    </source>
</evidence>
<keyword evidence="4 15" id="KW-0028">Amino-acid biosynthesis</keyword>
<evidence type="ECO:0000256" key="2">
    <source>
        <dbReference type="ARBA" id="ARBA00010429"/>
    </source>
</evidence>
<dbReference type="GO" id="GO:0009337">
    <property type="term" value="C:sulfite reductase complex (NADPH)"/>
    <property type="evidence" value="ECO:0007669"/>
    <property type="project" value="InterPro"/>
</dbReference>
<dbReference type="PANTHER" id="PTHR11493">
    <property type="entry name" value="SULFITE REDUCTASE [NADPH] SUBUNIT BETA-RELATED"/>
    <property type="match status" value="1"/>
</dbReference>
<keyword evidence="9 15" id="KW-0408">Iron</keyword>
<comment type="similarity">
    <text evidence="2 15">Belongs to the nitrite and sulfite reductase 4Fe-4S domain family.</text>
</comment>
<sequence>MSNTTLSHLEQIKADSRHLRGTIEEGLNDAITGAISDDDNKLLKFHGSYQQDDRDIRDERRKQKLEPAYSFMIRARLPGGVVTPAQWLVFDDIASTYAGRGLRITTRQTFQWHGVIKRNLKPTMQAIHNAMATTIAACGDVNRQVVSSVNPQLSSQHQLVQDWAQKLSDHFIPRTRAYHEIWLDGEKITSEPEEEPIYGDTYLPRKFKIGVAIPPTNDIDVFAQDLGLIAIVENGVLLGFNVAIGGGMGATHGDDSTYPRLGSLIGFVPPEQVIAIAEGVVTLQRDHGNRTERQHARLKYTIDHNGLDWFKGQLEERTGITLQPVHAYHFDQNGDRYGWEEGDDGKWHLGLYIESGRLWDEDGLQLQTGVREIAKIHQGEFRMTCNQNLVVANVNTKDRSKIDKLVAKYGLDGYKQQSGIRRHSIACVALPTCGLAMAESERYLPVLLPKIEALLDQHGLVNEPILLRLSGCPNGCSRPYLGEIALVGRALGRYDLRLGANYTGERLNVIYRQNIDESEILSTLDTLFASYAQKRLPEEKFGDFLVRSEVIPAPSQKLIPIILDAVV</sequence>
<dbReference type="PANTHER" id="PTHR11493:SF47">
    <property type="entry name" value="SULFITE REDUCTASE [NADPH] SUBUNIT BETA"/>
    <property type="match status" value="1"/>
</dbReference>
<comment type="pathway">
    <text evidence="1 15">Sulfur metabolism; hydrogen sulfide biosynthesis; hydrogen sulfide from sulfite (NADPH route): step 1/1.</text>
</comment>
<dbReference type="GO" id="GO:0019344">
    <property type="term" value="P:cysteine biosynthetic process"/>
    <property type="evidence" value="ECO:0007669"/>
    <property type="project" value="UniProtKB-KW"/>
</dbReference>
<evidence type="ECO:0000256" key="13">
    <source>
        <dbReference type="ARBA" id="ARBA00057160"/>
    </source>
</evidence>
<evidence type="ECO:0000256" key="5">
    <source>
        <dbReference type="ARBA" id="ARBA00022617"/>
    </source>
</evidence>
<dbReference type="GO" id="GO:0046872">
    <property type="term" value="F:metal ion binding"/>
    <property type="evidence" value="ECO:0007669"/>
    <property type="project" value="UniProtKB-KW"/>
</dbReference>
<dbReference type="InterPro" id="IPR006067">
    <property type="entry name" value="NO2/SO3_Rdtase_4Fe4S_dom"/>
</dbReference>
<keyword evidence="3 15" id="KW-0004">4Fe-4S</keyword>
<dbReference type="GO" id="GO:0050661">
    <property type="term" value="F:NADP binding"/>
    <property type="evidence" value="ECO:0007669"/>
    <property type="project" value="InterPro"/>
</dbReference>
<evidence type="ECO:0000313" key="19">
    <source>
        <dbReference type="Proteomes" id="UP000554144"/>
    </source>
</evidence>
<organism evidence="18 19">
    <name type="scientific">Pollutimonas harenae</name>
    <dbReference type="NCBI Taxonomy" id="657015"/>
    <lineage>
        <taxon>Bacteria</taxon>
        <taxon>Pseudomonadati</taxon>
        <taxon>Pseudomonadota</taxon>
        <taxon>Betaproteobacteria</taxon>
        <taxon>Burkholderiales</taxon>
        <taxon>Alcaligenaceae</taxon>
        <taxon>Pollutimonas</taxon>
    </lineage>
</organism>
<dbReference type="InterPro" id="IPR011786">
    <property type="entry name" value="CysI"/>
</dbReference>
<accession>A0A853H0B6</accession>
<dbReference type="AlphaFoldDB" id="A0A853H0B6"/>
<dbReference type="PRINTS" id="PR00397">
    <property type="entry name" value="SIROHAEM"/>
</dbReference>
<comment type="caution">
    <text evidence="18">The sequence shown here is derived from an EMBL/GenBank/DDBJ whole genome shotgun (WGS) entry which is preliminary data.</text>
</comment>
<evidence type="ECO:0000256" key="11">
    <source>
        <dbReference type="ARBA" id="ARBA00023192"/>
    </source>
</evidence>
<protein>
    <recommendedName>
        <fullName evidence="15">Sulfite reductase [NADPH] hemoprotein beta-component</fullName>
        <shortName evidence="15">SiR-HP</shortName>
        <shortName evidence="15">SiRHP</shortName>
        <ecNumber evidence="15">1.8.1.2</ecNumber>
    </recommendedName>
</protein>
<name>A0A853H0B6_9BURK</name>
<dbReference type="FunFam" id="3.30.413.10:FF:000003">
    <property type="entry name" value="Sulfite reductase [NADPH] hemoprotein beta-component"/>
    <property type="match status" value="1"/>
</dbReference>
<comment type="cofactor">
    <cofactor evidence="15">
        <name>[4Fe-4S] cluster</name>
        <dbReference type="ChEBI" id="CHEBI:49883"/>
    </cofactor>
    <text evidence="15">Binds 1 [4Fe-4S] cluster per subunit.</text>
</comment>
<comment type="catalytic activity">
    <reaction evidence="12 15">
        <text>hydrogen sulfide + 3 NADP(+) + 3 H2O = sulfite + 3 NADPH + 4 H(+)</text>
        <dbReference type="Rhea" id="RHEA:13801"/>
        <dbReference type="ChEBI" id="CHEBI:15377"/>
        <dbReference type="ChEBI" id="CHEBI:15378"/>
        <dbReference type="ChEBI" id="CHEBI:17359"/>
        <dbReference type="ChEBI" id="CHEBI:29919"/>
        <dbReference type="ChEBI" id="CHEBI:57783"/>
        <dbReference type="ChEBI" id="CHEBI:58349"/>
        <dbReference type="EC" id="1.8.1.2"/>
    </reaction>
</comment>
<evidence type="ECO:0000259" key="16">
    <source>
        <dbReference type="Pfam" id="PF01077"/>
    </source>
</evidence>
<dbReference type="OrthoDB" id="3189055at2"/>
<evidence type="ECO:0000256" key="3">
    <source>
        <dbReference type="ARBA" id="ARBA00022485"/>
    </source>
</evidence>
<keyword evidence="10 15" id="KW-0411">Iron-sulfur</keyword>
<evidence type="ECO:0000256" key="1">
    <source>
        <dbReference type="ARBA" id="ARBA00004774"/>
    </source>
</evidence>
<dbReference type="InterPro" id="IPR006066">
    <property type="entry name" value="NO2/SO3_Rdtase_FeS/sirohaem_BS"/>
</dbReference>
<feature type="domain" description="Nitrite/Sulfite reductase ferredoxin-like" evidence="17">
    <location>
        <begin position="344"/>
        <end position="408"/>
    </location>
</feature>
<evidence type="ECO:0000256" key="9">
    <source>
        <dbReference type="ARBA" id="ARBA00023004"/>
    </source>
</evidence>
<dbReference type="GO" id="GO:0004783">
    <property type="term" value="F:sulfite reductase (NADPH) activity"/>
    <property type="evidence" value="ECO:0007669"/>
    <property type="project" value="UniProtKB-UniRule"/>
</dbReference>
<dbReference type="GO" id="GO:0051539">
    <property type="term" value="F:4 iron, 4 sulfur cluster binding"/>
    <property type="evidence" value="ECO:0007669"/>
    <property type="project" value="UniProtKB-KW"/>
</dbReference>
<gene>
    <name evidence="15 18" type="primary">cysI</name>
    <name evidence="18" type="ORF">H0A62_12505</name>
</gene>
<keyword evidence="8 15" id="KW-0560">Oxidoreductase</keyword>
<dbReference type="InterPro" id="IPR036136">
    <property type="entry name" value="Nit/Sulf_reduc_fer-like_dom_sf"/>
</dbReference>
<dbReference type="PROSITE" id="PS00365">
    <property type="entry name" value="NIR_SIR"/>
    <property type="match status" value="1"/>
</dbReference>
<dbReference type="GO" id="GO:0070814">
    <property type="term" value="P:hydrogen sulfide biosynthetic process"/>
    <property type="evidence" value="ECO:0007669"/>
    <property type="project" value="UniProtKB-UniRule"/>
</dbReference>
<dbReference type="Pfam" id="PF01077">
    <property type="entry name" value="NIR_SIR"/>
    <property type="match status" value="1"/>
</dbReference>
<dbReference type="NCBIfam" id="TIGR02041">
    <property type="entry name" value="CysI"/>
    <property type="match status" value="1"/>
</dbReference>
<feature type="binding site" evidence="15">
    <location>
        <position position="433"/>
    </location>
    <ligand>
        <name>[4Fe-4S] cluster</name>
        <dbReference type="ChEBI" id="CHEBI:49883"/>
    </ligand>
</feature>
<feature type="binding site" evidence="15">
    <location>
        <position position="472"/>
    </location>
    <ligand>
        <name>[4Fe-4S] cluster</name>
        <dbReference type="ChEBI" id="CHEBI:49883"/>
    </ligand>
</feature>
<evidence type="ECO:0000256" key="6">
    <source>
        <dbReference type="ARBA" id="ARBA00022723"/>
    </source>
</evidence>
<feature type="binding site" evidence="15">
    <location>
        <position position="476"/>
    </location>
    <ligand>
        <name>[4Fe-4S] cluster</name>
        <dbReference type="ChEBI" id="CHEBI:49883"/>
    </ligand>
</feature>
<evidence type="ECO:0000256" key="15">
    <source>
        <dbReference type="HAMAP-Rule" id="MF_01540"/>
    </source>
</evidence>
<dbReference type="HAMAP" id="MF_01540">
    <property type="entry name" value="CysI"/>
    <property type="match status" value="1"/>
</dbReference>
<evidence type="ECO:0000256" key="10">
    <source>
        <dbReference type="ARBA" id="ARBA00023014"/>
    </source>
</evidence>
<dbReference type="InterPro" id="IPR045169">
    <property type="entry name" value="NO2/SO3_Rdtase_4Fe4S_prot"/>
</dbReference>
<keyword evidence="6 15" id="KW-0479">Metal-binding</keyword>
<dbReference type="InterPro" id="IPR045854">
    <property type="entry name" value="NO2/SO3_Rdtase_4Fe4S_sf"/>
</dbReference>
<evidence type="ECO:0000256" key="4">
    <source>
        <dbReference type="ARBA" id="ARBA00022605"/>
    </source>
</evidence>
<comment type="function">
    <text evidence="13 15">Component of the sulfite reductase complex that catalyzes the 6-electron reduction of sulfite to sulfide. This is one of several activities required for the biosynthesis of L-cysteine from sulfate.</text>
</comment>
<dbReference type="GO" id="GO:0000103">
    <property type="term" value="P:sulfate assimilation"/>
    <property type="evidence" value="ECO:0007669"/>
    <property type="project" value="UniProtKB-UniRule"/>
</dbReference>
<dbReference type="UniPathway" id="UPA00140">
    <property type="reaction ID" value="UER00207"/>
</dbReference>
<evidence type="ECO:0000313" key="18">
    <source>
        <dbReference type="EMBL" id="NYT86426.1"/>
    </source>
</evidence>
<keyword evidence="19" id="KW-1185">Reference proteome</keyword>
<keyword evidence="5 15" id="KW-0349">Heme</keyword>
<feature type="binding site" evidence="15">
    <location>
        <position position="427"/>
    </location>
    <ligand>
        <name>[4Fe-4S] cluster</name>
        <dbReference type="ChEBI" id="CHEBI:49883"/>
    </ligand>
</feature>
<feature type="domain" description="Nitrite/sulphite reductase 4Fe-4S" evidence="16">
    <location>
        <begin position="164"/>
        <end position="320"/>
    </location>
</feature>
<dbReference type="NCBIfam" id="NF010029">
    <property type="entry name" value="PRK13504.1"/>
    <property type="match status" value="1"/>
</dbReference>
<reference evidence="18 19" key="1">
    <citation type="submission" date="2020-07" db="EMBL/GenBank/DDBJ databases">
        <title>Taxonomic revisions and descriptions of new bacterial species based on genomic comparisons in the high-G+C-content subgroup of the family Alcaligenaceae.</title>
        <authorList>
            <person name="Szabo A."/>
            <person name="Felfoldi T."/>
        </authorList>
    </citation>
    <scope>NUCLEOTIDE SEQUENCE [LARGE SCALE GENOMIC DNA]</scope>
    <source>
        <strain evidence="18 19">DSM 25667</strain>
    </source>
</reference>
<evidence type="ECO:0000256" key="8">
    <source>
        <dbReference type="ARBA" id="ARBA00023002"/>
    </source>
</evidence>
<dbReference type="Pfam" id="PF03460">
    <property type="entry name" value="NIR_SIR_ferr"/>
    <property type="match status" value="2"/>
</dbReference>
<feature type="domain" description="Nitrite/Sulfite reductase ferredoxin-like" evidence="17">
    <location>
        <begin position="69"/>
        <end position="129"/>
    </location>
</feature>
<dbReference type="SUPFAM" id="SSF56014">
    <property type="entry name" value="Nitrite and sulphite reductase 4Fe-4S domain-like"/>
    <property type="match status" value="2"/>
</dbReference>
<dbReference type="EC" id="1.8.1.2" evidence="15"/>
<evidence type="ECO:0000256" key="7">
    <source>
        <dbReference type="ARBA" id="ARBA00022857"/>
    </source>
</evidence>
<dbReference type="SUPFAM" id="SSF55124">
    <property type="entry name" value="Nitrite/Sulfite reductase N-terminal domain-like"/>
    <property type="match status" value="2"/>
</dbReference>
<feature type="binding site" description="axial binding residue" evidence="15">
    <location>
        <position position="476"/>
    </location>
    <ligand>
        <name>siroheme</name>
        <dbReference type="ChEBI" id="CHEBI:60052"/>
    </ligand>
    <ligandPart>
        <name>Fe</name>
        <dbReference type="ChEBI" id="CHEBI:18248"/>
    </ligandPart>
</feature>
<comment type="cofactor">
    <cofactor evidence="15">
        <name>siroheme</name>
        <dbReference type="ChEBI" id="CHEBI:60052"/>
    </cofactor>
    <text evidence="15">Binds 1 siroheme per subunit.</text>
</comment>
<keyword evidence="11 15" id="KW-0198">Cysteine biosynthesis</keyword>
<dbReference type="GO" id="GO:0050311">
    <property type="term" value="F:sulfite reductase (ferredoxin) activity"/>
    <property type="evidence" value="ECO:0007669"/>
    <property type="project" value="TreeGrafter"/>
</dbReference>
<dbReference type="RefSeq" id="WP_130040263.1">
    <property type="nucleotide sequence ID" value="NZ_JACCEV010000003.1"/>
</dbReference>
<keyword evidence="7 15" id="KW-0521">NADP</keyword>